<keyword evidence="4" id="KW-1185">Reference proteome</keyword>
<feature type="region of interest" description="Disordered" evidence="1">
    <location>
        <begin position="274"/>
        <end position="295"/>
    </location>
</feature>
<sequence length="688" mass="78335">MASNLRASDPTAHDFHSQQNSQAIDTFKTKVKNCMVKAVCQREYVRVNRLKSWMRSAVSPGSKEIWAARLHHAAYFGKVFSGFEPITIEKLCDEGDDCCLVVFIILLCIDKGYLIDRVEHEEMVDRGMPFKLKLLETSIESITSTLPDEEARGLTSKFDNHQWRFSPVIFDFELSRDYHQNRILPICLWEPINKGGTAEVWQILVQEEFVTKRLGSEVSSEARFEHETYGWCYHFALKTFNEDNKQFFLDEIRAFYALRENQGMIRYLGHYSHKETNSRPRFPEDPPNLPGKDGLPQPNLTSNILLEYGEYDLNDVFQYRLPPVFTADIDAFWMALFQIAEVVQGLHNLKIRGDIYYHGWHADIKPQNILHVKGKYKLADPGFAKFKRKTDAAEAIPEEILLGGTKTFGAPEKNRVRVKTRTPIRVSQAVDIWSLGCVFSMAATWVVFGPQGIRQYNRVRADAIHRVLETRSRGCQPIYEPTIHEGDYFHDGERVLEEVTQWHRILVEAARKTDFMTTQVIRLIDEHMLVPQSDKRIKSRELCDVLATFAVHGFSHVVPDAIKQSLLKIETEPAGHIDSSDEPSSIVSPLLSVSMISQRGKSQTSQAFQKDFSNTSSGSEASSAIFLSLPPAKSPETEDFSMSSGSLTSVISKIFPKLSRLCSRLGIFVPEDKVPVMYLGFSVIAKFC</sequence>
<evidence type="ECO:0000313" key="3">
    <source>
        <dbReference type="EMBL" id="KAF2434232.1"/>
    </source>
</evidence>
<protein>
    <submittedName>
        <fullName evidence="3">Kinase-like protein</fullName>
    </submittedName>
</protein>
<dbReference type="GO" id="GO:0005524">
    <property type="term" value="F:ATP binding"/>
    <property type="evidence" value="ECO:0007669"/>
    <property type="project" value="InterPro"/>
</dbReference>
<feature type="compositionally biased region" description="Basic and acidic residues" evidence="1">
    <location>
        <begin position="274"/>
        <end position="284"/>
    </location>
</feature>
<dbReference type="SUPFAM" id="SSF56112">
    <property type="entry name" value="Protein kinase-like (PK-like)"/>
    <property type="match status" value="1"/>
</dbReference>
<dbReference type="InterPro" id="IPR000719">
    <property type="entry name" value="Prot_kinase_dom"/>
</dbReference>
<comment type="caution">
    <text evidence="3">The sequence shown here is derived from an EMBL/GenBank/DDBJ whole genome shotgun (WGS) entry which is preliminary data.</text>
</comment>
<dbReference type="EMBL" id="MU007017">
    <property type="protein sequence ID" value="KAF2434232.1"/>
    <property type="molecule type" value="Genomic_DNA"/>
</dbReference>
<keyword evidence="3" id="KW-0418">Kinase</keyword>
<dbReference type="OrthoDB" id="9992527at2759"/>
<accession>A0A9P4NYY0</accession>
<dbReference type="Pfam" id="PF00069">
    <property type="entry name" value="Pkinase"/>
    <property type="match status" value="1"/>
</dbReference>
<name>A0A9P4NYY0_9PEZI</name>
<dbReference type="PANTHER" id="PTHR24359:SF1">
    <property type="entry name" value="INHIBITOR OF NUCLEAR FACTOR KAPPA-B KINASE EPSILON SUBUNIT HOMOLOG 1-RELATED"/>
    <property type="match status" value="1"/>
</dbReference>
<dbReference type="AlphaFoldDB" id="A0A9P4NYY0"/>
<feature type="domain" description="Protein kinase" evidence="2">
    <location>
        <begin position="186"/>
        <end position="555"/>
    </location>
</feature>
<organism evidence="3 4">
    <name type="scientific">Tothia fuscella</name>
    <dbReference type="NCBI Taxonomy" id="1048955"/>
    <lineage>
        <taxon>Eukaryota</taxon>
        <taxon>Fungi</taxon>
        <taxon>Dikarya</taxon>
        <taxon>Ascomycota</taxon>
        <taxon>Pezizomycotina</taxon>
        <taxon>Dothideomycetes</taxon>
        <taxon>Pleosporomycetidae</taxon>
        <taxon>Venturiales</taxon>
        <taxon>Cylindrosympodiaceae</taxon>
        <taxon>Tothia</taxon>
    </lineage>
</organism>
<gene>
    <name evidence="3" type="ORF">EJ08DRAFT_496964</name>
</gene>
<dbReference type="GO" id="GO:0004674">
    <property type="term" value="F:protein serine/threonine kinase activity"/>
    <property type="evidence" value="ECO:0007669"/>
    <property type="project" value="TreeGrafter"/>
</dbReference>
<reference evidence="3" key="1">
    <citation type="journal article" date="2020" name="Stud. Mycol.">
        <title>101 Dothideomycetes genomes: a test case for predicting lifestyles and emergence of pathogens.</title>
        <authorList>
            <person name="Haridas S."/>
            <person name="Albert R."/>
            <person name="Binder M."/>
            <person name="Bloem J."/>
            <person name="Labutti K."/>
            <person name="Salamov A."/>
            <person name="Andreopoulos B."/>
            <person name="Baker S."/>
            <person name="Barry K."/>
            <person name="Bills G."/>
            <person name="Bluhm B."/>
            <person name="Cannon C."/>
            <person name="Castanera R."/>
            <person name="Culley D."/>
            <person name="Daum C."/>
            <person name="Ezra D."/>
            <person name="Gonzalez J."/>
            <person name="Henrissat B."/>
            <person name="Kuo A."/>
            <person name="Liang C."/>
            <person name="Lipzen A."/>
            <person name="Lutzoni F."/>
            <person name="Magnuson J."/>
            <person name="Mondo S."/>
            <person name="Nolan M."/>
            <person name="Ohm R."/>
            <person name="Pangilinan J."/>
            <person name="Park H.-J."/>
            <person name="Ramirez L."/>
            <person name="Alfaro M."/>
            <person name="Sun H."/>
            <person name="Tritt A."/>
            <person name="Yoshinaga Y."/>
            <person name="Zwiers L.-H."/>
            <person name="Turgeon B."/>
            <person name="Goodwin S."/>
            <person name="Spatafora J."/>
            <person name="Crous P."/>
            <person name="Grigoriev I."/>
        </authorList>
    </citation>
    <scope>NUCLEOTIDE SEQUENCE</scope>
    <source>
        <strain evidence="3">CBS 130266</strain>
    </source>
</reference>
<dbReference type="PANTHER" id="PTHR24359">
    <property type="entry name" value="SERINE/THREONINE-PROTEIN KINASE SBK1"/>
    <property type="match status" value="1"/>
</dbReference>
<keyword evidence="3" id="KW-0808">Transferase</keyword>
<dbReference type="SMART" id="SM00220">
    <property type="entry name" value="S_TKc"/>
    <property type="match status" value="1"/>
</dbReference>
<evidence type="ECO:0000313" key="4">
    <source>
        <dbReference type="Proteomes" id="UP000800235"/>
    </source>
</evidence>
<dbReference type="PROSITE" id="PS50011">
    <property type="entry name" value="PROTEIN_KINASE_DOM"/>
    <property type="match status" value="1"/>
</dbReference>
<evidence type="ECO:0000259" key="2">
    <source>
        <dbReference type="PROSITE" id="PS50011"/>
    </source>
</evidence>
<proteinExistence type="predicted"/>
<dbReference type="Proteomes" id="UP000800235">
    <property type="component" value="Unassembled WGS sequence"/>
</dbReference>
<dbReference type="InterPro" id="IPR011009">
    <property type="entry name" value="Kinase-like_dom_sf"/>
</dbReference>
<dbReference type="Gene3D" id="1.10.510.10">
    <property type="entry name" value="Transferase(Phosphotransferase) domain 1"/>
    <property type="match status" value="1"/>
</dbReference>
<evidence type="ECO:0000256" key="1">
    <source>
        <dbReference type="SAM" id="MobiDB-lite"/>
    </source>
</evidence>